<dbReference type="SUPFAM" id="SSF53335">
    <property type="entry name" value="S-adenosyl-L-methionine-dependent methyltransferases"/>
    <property type="match status" value="2"/>
</dbReference>
<reference evidence="8" key="1">
    <citation type="submission" date="2012-12" db="EMBL/GenBank/DDBJ databases">
        <authorList>
            <person name="Hellsten U."/>
            <person name="Grimwood J."/>
            <person name="Chapman J.A."/>
            <person name="Shapiro H."/>
            <person name="Aerts A."/>
            <person name="Otillar R.P."/>
            <person name="Terry A.Y."/>
            <person name="Boore J.L."/>
            <person name="Simakov O."/>
            <person name="Marletaz F."/>
            <person name="Cho S.-J."/>
            <person name="Edsinger-Gonzales E."/>
            <person name="Havlak P."/>
            <person name="Kuo D.-H."/>
            <person name="Larsson T."/>
            <person name="Lv J."/>
            <person name="Arendt D."/>
            <person name="Savage R."/>
            <person name="Osoegawa K."/>
            <person name="de Jong P."/>
            <person name="Lindberg D.R."/>
            <person name="Seaver E.C."/>
            <person name="Weisblat D.A."/>
            <person name="Putnam N.H."/>
            <person name="Grigoriev I.V."/>
            <person name="Rokhsar D.S."/>
        </authorList>
    </citation>
    <scope>NUCLEOTIDE SEQUENCE</scope>
    <source>
        <strain evidence="8">I ESC-2004</strain>
    </source>
</reference>
<organism evidence="6">
    <name type="scientific">Capitella teleta</name>
    <name type="common">Polychaete worm</name>
    <dbReference type="NCBI Taxonomy" id="283909"/>
    <lineage>
        <taxon>Eukaryota</taxon>
        <taxon>Metazoa</taxon>
        <taxon>Spiralia</taxon>
        <taxon>Lophotrochozoa</taxon>
        <taxon>Annelida</taxon>
        <taxon>Polychaeta</taxon>
        <taxon>Sedentaria</taxon>
        <taxon>Scolecida</taxon>
        <taxon>Capitellidae</taxon>
        <taxon>Capitella</taxon>
    </lineage>
</organism>
<keyword evidence="3" id="KW-0808">Transferase</keyword>
<dbReference type="Gene3D" id="3.40.50.150">
    <property type="entry name" value="Vaccinia Virus protein VP39"/>
    <property type="match status" value="2"/>
</dbReference>
<dbReference type="FunCoup" id="R7U9P1">
    <property type="interactions" value="2070"/>
</dbReference>
<reference evidence="7" key="3">
    <citation type="submission" date="2015-06" db="UniProtKB">
        <authorList>
            <consortium name="EnsemblMetazoa"/>
        </authorList>
    </citation>
    <scope>IDENTIFICATION</scope>
</reference>
<name>R7U9P1_CAPTE</name>
<dbReference type="InterPro" id="IPR029063">
    <property type="entry name" value="SAM-dependent_MTases_sf"/>
</dbReference>
<keyword evidence="2" id="KW-0489">Methyltransferase</keyword>
<keyword evidence="4" id="KW-0511">Multifunctional enzyme</keyword>
<dbReference type="CDD" id="cd02440">
    <property type="entry name" value="AdoMet_MTases"/>
    <property type="match status" value="1"/>
</dbReference>
<evidence type="ECO:0000256" key="2">
    <source>
        <dbReference type="ARBA" id="ARBA00022603"/>
    </source>
</evidence>
<dbReference type="Proteomes" id="UP000014760">
    <property type="component" value="Unassembled WGS sequence"/>
</dbReference>
<dbReference type="STRING" id="283909.R7U9P1"/>
<dbReference type="Pfam" id="PF01564">
    <property type="entry name" value="Spermine_synth"/>
    <property type="match status" value="1"/>
</dbReference>
<dbReference type="EMBL" id="KB305931">
    <property type="protein sequence ID" value="ELU00523.1"/>
    <property type="molecule type" value="Genomic_DNA"/>
</dbReference>
<comment type="similarity">
    <text evidence="1">Belongs to the methyltransferase superfamily.</text>
</comment>
<dbReference type="FunFam" id="3.40.50.150:FF:000110">
    <property type="entry name" value="methyltransferase-like protein 13 isoform X1"/>
    <property type="match status" value="1"/>
</dbReference>
<feature type="domain" description="Methyltransferase type 11" evidence="5">
    <location>
        <begin position="54"/>
        <end position="158"/>
    </location>
</feature>
<dbReference type="Pfam" id="PF08241">
    <property type="entry name" value="Methyltransf_11"/>
    <property type="match status" value="1"/>
</dbReference>
<accession>R7U9P1</accession>
<dbReference type="EMBL" id="AMQN01009672">
    <property type="status" value="NOT_ANNOTATED_CDS"/>
    <property type="molecule type" value="Genomic_DNA"/>
</dbReference>
<protein>
    <recommendedName>
        <fullName evidence="5">Methyltransferase type 11 domain-containing protein</fullName>
    </recommendedName>
</protein>
<dbReference type="AlphaFoldDB" id="R7U9P1"/>
<evidence type="ECO:0000313" key="7">
    <source>
        <dbReference type="EnsemblMetazoa" id="CapteP136807"/>
    </source>
</evidence>
<reference evidence="6 8" key="2">
    <citation type="journal article" date="2013" name="Nature">
        <title>Insights into bilaterian evolution from three spiralian genomes.</title>
        <authorList>
            <person name="Simakov O."/>
            <person name="Marletaz F."/>
            <person name="Cho S.J."/>
            <person name="Edsinger-Gonzales E."/>
            <person name="Havlak P."/>
            <person name="Hellsten U."/>
            <person name="Kuo D.H."/>
            <person name="Larsson T."/>
            <person name="Lv J."/>
            <person name="Arendt D."/>
            <person name="Savage R."/>
            <person name="Osoegawa K."/>
            <person name="de Jong P."/>
            <person name="Grimwood J."/>
            <person name="Chapman J.A."/>
            <person name="Shapiro H."/>
            <person name="Aerts A."/>
            <person name="Otillar R.P."/>
            <person name="Terry A.Y."/>
            <person name="Boore J.L."/>
            <person name="Grigoriev I.V."/>
            <person name="Lindberg D.R."/>
            <person name="Seaver E.C."/>
            <person name="Weisblat D.A."/>
            <person name="Putnam N.H."/>
            <person name="Rokhsar D.S."/>
        </authorList>
    </citation>
    <scope>NUCLEOTIDE SEQUENCE</scope>
    <source>
        <strain evidence="6 8">I ESC-2004</strain>
    </source>
</reference>
<proteinExistence type="inferred from homology"/>
<sequence>MNLLPKSHDEFRSADYWEKFFKKRGEKAFEWYGEYPELCSILHKYIKPSEKILVIGCGNSNLSADMYDVGYHNITNIDISETVIRQMKQKNSEKRPLMQFIQMDATATTFEDGEFGAVLDKGTLDALMTDSSADVSQTVTKMFDEISRVLKFGGRYVCVSLAQKHIVEKVLQYFPDQGWPVRICRVDKETGEALDPESEFQMPVFVYVFTRFKKMPNMKPILEVAYFEDKVERCSSVDSVLSSIEEMQHYAMIRQRLGTGCIDENLSVQLFAPGVESARYTLYVVDSTKRSPNKFGIFIVPEGRETEWLFVTSEGRSELLQNSGFQRLVVVLLNRDHKYVNMEEIKAELSGKVMELAPGKISSQGLRLKVPFLTIGDDINTRNIQYRGNSKFSGDFVVEDVECDGAVYRRLVFMSSKMFVQSEAQLVKGRLSIILNALLRIIFAVVSKRGKKKSTKMEIDANNLSMGYQGPLLAGIALVDKVTEVLKKQLDLVLVGLGGGSLSLFLLKNFSTVKQDVVDIDSAMVDVARKWFGLTGNASLRVTVADGIDFIRELSTHGTKKHVVIVDVDCKDPSLGISAPPQSFMEEDFLKCIDSILHPGGVLLLNLACRNQSIRTSIISQLKSVFQQVFVRKISGDVNECVYCTCSRRNVPVECSTEAGLLPQSVQRSADELTKLIKGQSAGVNTGLVLAEELQGLSIL</sequence>
<dbReference type="PANTHER" id="PTHR12176:SF78">
    <property type="entry name" value="EEF1A LYSINE AND N-TERMINAL METHYLTRANSFERASE"/>
    <property type="match status" value="1"/>
</dbReference>
<dbReference type="GO" id="GO:0008757">
    <property type="term" value="F:S-adenosylmethionine-dependent methyltransferase activity"/>
    <property type="evidence" value="ECO:0007669"/>
    <property type="project" value="InterPro"/>
</dbReference>
<dbReference type="OMA" id="FEWYGAF"/>
<evidence type="ECO:0000313" key="8">
    <source>
        <dbReference type="Proteomes" id="UP000014760"/>
    </source>
</evidence>
<dbReference type="PANTHER" id="PTHR12176">
    <property type="entry name" value="SAM-DEPENDENT METHYLTRANSFERASE SUPERFAMILY PROTEIN"/>
    <property type="match status" value="1"/>
</dbReference>
<evidence type="ECO:0000256" key="4">
    <source>
        <dbReference type="ARBA" id="ARBA00023268"/>
    </source>
</evidence>
<dbReference type="InterPro" id="IPR013216">
    <property type="entry name" value="Methyltransf_11"/>
</dbReference>
<evidence type="ECO:0000256" key="3">
    <source>
        <dbReference type="ARBA" id="ARBA00022679"/>
    </source>
</evidence>
<gene>
    <name evidence="6" type="ORF">CAPTEDRAFT_136807</name>
</gene>
<dbReference type="GO" id="GO:0032259">
    <property type="term" value="P:methylation"/>
    <property type="evidence" value="ECO:0007669"/>
    <property type="project" value="UniProtKB-KW"/>
</dbReference>
<evidence type="ECO:0000313" key="6">
    <source>
        <dbReference type="EMBL" id="ELU00523.1"/>
    </source>
</evidence>
<dbReference type="EnsemblMetazoa" id="CapteT136807">
    <property type="protein sequence ID" value="CapteP136807"/>
    <property type="gene ID" value="CapteG136807"/>
</dbReference>
<dbReference type="InterPro" id="IPR051419">
    <property type="entry name" value="Lys/N-term_MeTrsfase_sf"/>
</dbReference>
<dbReference type="HOGENOM" id="CLU_010025_1_0_1"/>
<keyword evidence="8" id="KW-1185">Reference proteome</keyword>
<evidence type="ECO:0000256" key="1">
    <source>
        <dbReference type="ARBA" id="ARBA00008361"/>
    </source>
</evidence>
<evidence type="ECO:0000259" key="5">
    <source>
        <dbReference type="Pfam" id="PF08241"/>
    </source>
</evidence>
<dbReference type="OrthoDB" id="411785at2759"/>